<dbReference type="Proteomes" id="UP000438429">
    <property type="component" value="Unassembled WGS sequence"/>
</dbReference>
<feature type="compositionally biased region" description="Basic and acidic residues" evidence="4">
    <location>
        <begin position="24"/>
        <end position="33"/>
    </location>
</feature>
<dbReference type="SMART" id="SM00360">
    <property type="entry name" value="RRM"/>
    <property type="match status" value="1"/>
</dbReference>
<dbReference type="SUPFAM" id="SSF53098">
    <property type="entry name" value="Ribonuclease H-like"/>
    <property type="match status" value="1"/>
</dbReference>
<protein>
    <recommendedName>
        <fullName evidence="5">RRM domain-containing protein</fullName>
    </recommendedName>
</protein>
<evidence type="ECO:0000259" key="5">
    <source>
        <dbReference type="PROSITE" id="PS50102"/>
    </source>
</evidence>
<keyword evidence="3" id="KW-0694">RNA-binding</keyword>
<proteinExistence type="predicted"/>
<feature type="compositionally biased region" description="Polar residues" evidence="4">
    <location>
        <begin position="498"/>
        <end position="512"/>
    </location>
</feature>
<accession>A0A6A4T1R0</accession>
<dbReference type="GO" id="GO:0003723">
    <property type="term" value="F:RNA binding"/>
    <property type="evidence" value="ECO:0007669"/>
    <property type="project" value="UniProtKB-UniRule"/>
</dbReference>
<gene>
    <name evidence="6" type="ORF">F2P81_010045</name>
</gene>
<dbReference type="InterPro" id="IPR012337">
    <property type="entry name" value="RNaseH-like_sf"/>
</dbReference>
<dbReference type="InterPro" id="IPR000504">
    <property type="entry name" value="RRM_dom"/>
</dbReference>
<dbReference type="GO" id="GO:0005634">
    <property type="term" value="C:nucleus"/>
    <property type="evidence" value="ECO:0007669"/>
    <property type="project" value="TreeGrafter"/>
</dbReference>
<evidence type="ECO:0000256" key="1">
    <source>
        <dbReference type="ARBA" id="ARBA00022722"/>
    </source>
</evidence>
<comment type="caution">
    <text evidence="6">The sequence shown here is derived from an EMBL/GenBank/DDBJ whole genome shotgun (WGS) entry which is preliminary data.</text>
</comment>
<dbReference type="Pfam" id="PF00076">
    <property type="entry name" value="RRM_1"/>
    <property type="match status" value="2"/>
</dbReference>
<keyword evidence="2" id="KW-0378">Hydrolase</keyword>
<dbReference type="Gene3D" id="3.30.420.10">
    <property type="entry name" value="Ribonuclease H-like superfamily/Ribonuclease H"/>
    <property type="match status" value="1"/>
</dbReference>
<dbReference type="InterPro" id="IPR047021">
    <property type="entry name" value="REXO1/3/4-like"/>
</dbReference>
<evidence type="ECO:0000313" key="6">
    <source>
        <dbReference type="EMBL" id="KAF0037171.1"/>
    </source>
</evidence>
<evidence type="ECO:0000256" key="3">
    <source>
        <dbReference type="PROSITE-ProRule" id="PRU00176"/>
    </source>
</evidence>
<feature type="region of interest" description="Disordered" evidence="4">
    <location>
        <begin position="495"/>
        <end position="520"/>
    </location>
</feature>
<organism evidence="6 7">
    <name type="scientific">Scophthalmus maximus</name>
    <name type="common">Turbot</name>
    <name type="synonym">Psetta maxima</name>
    <dbReference type="NCBI Taxonomy" id="52904"/>
    <lineage>
        <taxon>Eukaryota</taxon>
        <taxon>Metazoa</taxon>
        <taxon>Chordata</taxon>
        <taxon>Craniata</taxon>
        <taxon>Vertebrata</taxon>
        <taxon>Euteleostomi</taxon>
        <taxon>Actinopterygii</taxon>
        <taxon>Neopterygii</taxon>
        <taxon>Teleostei</taxon>
        <taxon>Neoteleostei</taxon>
        <taxon>Acanthomorphata</taxon>
        <taxon>Carangaria</taxon>
        <taxon>Pleuronectiformes</taxon>
        <taxon>Pleuronectoidei</taxon>
        <taxon>Scophthalmidae</taxon>
        <taxon>Scophthalmus</taxon>
    </lineage>
</organism>
<feature type="region of interest" description="Disordered" evidence="4">
    <location>
        <begin position="605"/>
        <end position="624"/>
    </location>
</feature>
<dbReference type="InterPro" id="IPR012677">
    <property type="entry name" value="Nucleotide-bd_a/b_plait_sf"/>
</dbReference>
<dbReference type="InterPro" id="IPR035979">
    <property type="entry name" value="RBD_domain_sf"/>
</dbReference>
<dbReference type="InterPro" id="IPR036397">
    <property type="entry name" value="RNaseH_sf"/>
</dbReference>
<sequence length="675" mass="74317">MEPSAAAATSSRKKRRNSSPAAHGEAKRFKAEREDEGATATTAACALPSRLPRVSVPLDRLQQPITLNELTELLHFAALGRTGGVSQPSWCRLHHQKNVKGVNVVIVEDLSQSHFYRHYLTLRHLRTNYSSRVTFTPSPDNVASEIFSSEVPKSDSLSQLHKENSELPKALKYHPVITKFGTQRRGLTAYLLTQEEMVGSHYPVKGLPGFEEFASTESVDSVTDSSPLYGLDCEMAKLKALLPRDAVLVGHSLNSDLKALKLIHRLVIDTSLLYRKEFGQRFKLKILAEMILRFADILQTLGRSVAFSGKRSDVALDLSNQQWHNSDKEMLASFRRQTKCPFLSVLQFSSFSDHLKPCVLQRQQQQNQRVCANLRDMCAVFAGPFPAAFTAKEVKRLFRCCGPVRKIKMLNTAVRVHAEVEFKLLEGARLALKTLNGYSLQGQSIKVHRPVNESLLDLDLTLDALASDPLNASHLYAVKLKPSVAECAGSSAKVNGRTLDSQRPGATSSKITNGLHPAKASDDLSEETLRETFGPFGAVEIVVLPAKPGKRATHAYIKFGSSEGRRAALSSSEHLRTEGYVICPSLTPPHLPSWVALTTTSVVAEGDDEESTHTSSQDQEVEPMMGKLDRRLGKLFRFLPDDTLSVVVLLGCNSANGPLPGLCFMEVKSGSRGEK</sequence>
<dbReference type="EMBL" id="VEVO01000009">
    <property type="protein sequence ID" value="KAF0037171.1"/>
    <property type="molecule type" value="Genomic_DNA"/>
</dbReference>
<dbReference type="PANTHER" id="PTHR12801">
    <property type="entry name" value="RNA EXONUCLEASE REXO1 / RECO3 FAMILY MEMBER-RELATED"/>
    <property type="match status" value="1"/>
</dbReference>
<feature type="domain" description="RRM" evidence="5">
    <location>
        <begin position="378"/>
        <end position="452"/>
    </location>
</feature>
<reference evidence="6 7" key="1">
    <citation type="submission" date="2019-06" db="EMBL/GenBank/DDBJ databases">
        <title>Draft genomes of female and male turbot (Scophthalmus maximus).</title>
        <authorList>
            <person name="Xu H."/>
            <person name="Xu X.-W."/>
            <person name="Shao C."/>
            <person name="Chen S."/>
        </authorList>
    </citation>
    <scope>NUCLEOTIDE SEQUENCE [LARGE SCALE GENOMIC DNA]</scope>
    <source>
        <strain evidence="6">Ysfricsl-2016a</strain>
        <tissue evidence="6">Blood</tissue>
    </source>
</reference>
<dbReference type="Gene3D" id="3.30.70.330">
    <property type="match status" value="2"/>
</dbReference>
<dbReference type="GO" id="GO:0004527">
    <property type="term" value="F:exonuclease activity"/>
    <property type="evidence" value="ECO:0007669"/>
    <property type="project" value="InterPro"/>
</dbReference>
<feature type="region of interest" description="Disordered" evidence="4">
    <location>
        <begin position="1"/>
        <end position="41"/>
    </location>
</feature>
<evidence type="ECO:0000313" key="7">
    <source>
        <dbReference type="Proteomes" id="UP000438429"/>
    </source>
</evidence>
<dbReference type="PROSITE" id="PS50102">
    <property type="entry name" value="RRM"/>
    <property type="match status" value="1"/>
</dbReference>
<dbReference type="SUPFAM" id="SSF54928">
    <property type="entry name" value="RNA-binding domain, RBD"/>
    <property type="match status" value="1"/>
</dbReference>
<evidence type="ECO:0000256" key="4">
    <source>
        <dbReference type="SAM" id="MobiDB-lite"/>
    </source>
</evidence>
<evidence type="ECO:0000256" key="2">
    <source>
        <dbReference type="ARBA" id="ARBA00022801"/>
    </source>
</evidence>
<dbReference type="PANTHER" id="PTHR12801:SF82">
    <property type="entry name" value="RNA EXONUCLEASE 5"/>
    <property type="match status" value="1"/>
</dbReference>
<feature type="compositionally biased region" description="Low complexity" evidence="4">
    <location>
        <begin position="1"/>
        <end position="10"/>
    </location>
</feature>
<dbReference type="AlphaFoldDB" id="A0A6A4T1R0"/>
<keyword evidence="1" id="KW-0540">Nuclease</keyword>
<name>A0A6A4T1R0_SCOMX</name>